<dbReference type="InterPro" id="IPR007016">
    <property type="entry name" value="O-antigen_ligase-rel_domated"/>
</dbReference>
<feature type="transmembrane region" description="Helical" evidence="5">
    <location>
        <begin position="145"/>
        <end position="174"/>
    </location>
</feature>
<feature type="transmembrane region" description="Helical" evidence="5">
    <location>
        <begin position="7"/>
        <end position="25"/>
    </location>
</feature>
<reference evidence="8" key="1">
    <citation type="journal article" date="2019" name="Int. J. Syst. Evol. Microbiol.">
        <title>The Global Catalogue of Microorganisms (GCM) 10K type strain sequencing project: providing services to taxonomists for standard genome sequencing and annotation.</title>
        <authorList>
            <consortium name="The Broad Institute Genomics Platform"/>
            <consortium name="The Broad Institute Genome Sequencing Center for Infectious Disease"/>
            <person name="Wu L."/>
            <person name="Ma J."/>
        </authorList>
    </citation>
    <scope>NUCLEOTIDE SEQUENCE [LARGE SCALE GENOMIC DNA]</scope>
    <source>
        <strain evidence="8">CGMCC 1.16275</strain>
    </source>
</reference>
<feature type="transmembrane region" description="Helical" evidence="5">
    <location>
        <begin position="241"/>
        <end position="261"/>
    </location>
</feature>
<name>A0ABW4I3U8_9SPHN</name>
<dbReference type="Proteomes" id="UP001597115">
    <property type="component" value="Unassembled WGS sequence"/>
</dbReference>
<feature type="transmembrane region" description="Helical" evidence="5">
    <location>
        <begin position="218"/>
        <end position="235"/>
    </location>
</feature>
<keyword evidence="7" id="KW-0436">Ligase</keyword>
<comment type="caution">
    <text evidence="7">The sequence shown here is derived from an EMBL/GenBank/DDBJ whole genome shotgun (WGS) entry which is preliminary data.</text>
</comment>
<evidence type="ECO:0000313" key="7">
    <source>
        <dbReference type="EMBL" id="MFD1612629.1"/>
    </source>
</evidence>
<feature type="domain" description="O-antigen ligase-related" evidence="6">
    <location>
        <begin position="223"/>
        <end position="370"/>
    </location>
</feature>
<feature type="transmembrane region" description="Helical" evidence="5">
    <location>
        <begin position="354"/>
        <end position="375"/>
    </location>
</feature>
<dbReference type="PANTHER" id="PTHR37422:SF23">
    <property type="entry name" value="TEICHURONIC ACID BIOSYNTHESIS PROTEIN TUAE"/>
    <property type="match status" value="1"/>
</dbReference>
<evidence type="ECO:0000256" key="1">
    <source>
        <dbReference type="ARBA" id="ARBA00004141"/>
    </source>
</evidence>
<proteinExistence type="predicted"/>
<keyword evidence="4 5" id="KW-0472">Membrane</keyword>
<evidence type="ECO:0000313" key="8">
    <source>
        <dbReference type="Proteomes" id="UP001597115"/>
    </source>
</evidence>
<evidence type="ECO:0000256" key="4">
    <source>
        <dbReference type="ARBA" id="ARBA00023136"/>
    </source>
</evidence>
<dbReference type="EMBL" id="JBHUDY010000001">
    <property type="protein sequence ID" value="MFD1612629.1"/>
    <property type="molecule type" value="Genomic_DNA"/>
</dbReference>
<dbReference type="PANTHER" id="PTHR37422">
    <property type="entry name" value="TEICHURONIC ACID BIOSYNTHESIS PROTEIN TUAE"/>
    <property type="match status" value="1"/>
</dbReference>
<feature type="transmembrane region" description="Helical" evidence="5">
    <location>
        <begin position="31"/>
        <end position="51"/>
    </location>
</feature>
<dbReference type="InterPro" id="IPR051533">
    <property type="entry name" value="WaaL-like"/>
</dbReference>
<evidence type="ECO:0000256" key="2">
    <source>
        <dbReference type="ARBA" id="ARBA00022692"/>
    </source>
</evidence>
<dbReference type="GO" id="GO:0016874">
    <property type="term" value="F:ligase activity"/>
    <property type="evidence" value="ECO:0007669"/>
    <property type="project" value="UniProtKB-KW"/>
</dbReference>
<feature type="transmembrane region" description="Helical" evidence="5">
    <location>
        <begin position="419"/>
        <end position="437"/>
    </location>
</feature>
<protein>
    <submittedName>
        <fullName evidence="7">O-antigen ligase family protein</fullName>
    </submittedName>
</protein>
<dbReference type="Pfam" id="PF04932">
    <property type="entry name" value="Wzy_C"/>
    <property type="match status" value="1"/>
</dbReference>
<sequence>MTRFSRWAGIALAIGLIAICAIGGGSARVDVTSLLIVRSAAVLTAAAMMLLPRERGGHGGRAVLWFLSILSLWMIAQAIPLPPAIWLSLPGHERFGDAAAAAGIAQPWRPISVTPDLTLSALADLVVPVAVALSVEAVRPRDQHWILAAILAFGILSCLVGVVQVATGGLHYYIYHHLGATGLFANRNHQGAFLALCLPLLAVWRVEGTRHLPMLARNVLASAAAALFVVMIVVGGSRAGLLLGAIGAVGFVALATGSATGARIKRRWIIAAAVVLACVAVLVLFGRATALDRLFATGSIEGEARFDHTPLVVRIIRDFMPFGSGFGSFDPVFRIYEPDNFLNPGYFNHAHNDYLELVLTGGVPGALIFAGFGIYVVRRLLPRNWSAREPADGALWRRASALALAILLLHSGVDYPLRVPSLAAVATCLVIWCLMPYKRRMKSTDRLPKVGGSPDRVVLAR</sequence>
<gene>
    <name evidence="7" type="ORF">ACFSCW_12530</name>
</gene>
<feature type="transmembrane region" description="Helical" evidence="5">
    <location>
        <begin position="63"/>
        <end position="86"/>
    </location>
</feature>
<feature type="transmembrane region" description="Helical" evidence="5">
    <location>
        <begin position="268"/>
        <end position="286"/>
    </location>
</feature>
<feature type="transmembrane region" description="Helical" evidence="5">
    <location>
        <begin position="395"/>
        <end position="413"/>
    </location>
</feature>
<evidence type="ECO:0000256" key="5">
    <source>
        <dbReference type="SAM" id="Phobius"/>
    </source>
</evidence>
<feature type="transmembrane region" description="Helical" evidence="5">
    <location>
        <begin position="189"/>
        <end position="206"/>
    </location>
</feature>
<keyword evidence="8" id="KW-1185">Reference proteome</keyword>
<feature type="transmembrane region" description="Helical" evidence="5">
    <location>
        <begin position="117"/>
        <end position="138"/>
    </location>
</feature>
<comment type="subcellular location">
    <subcellularLocation>
        <location evidence="1">Membrane</location>
        <topology evidence="1">Multi-pass membrane protein</topology>
    </subcellularLocation>
</comment>
<keyword evidence="2 5" id="KW-0812">Transmembrane</keyword>
<keyword evidence="3 5" id="KW-1133">Transmembrane helix</keyword>
<accession>A0ABW4I3U8</accession>
<evidence type="ECO:0000256" key="3">
    <source>
        <dbReference type="ARBA" id="ARBA00022989"/>
    </source>
</evidence>
<organism evidence="7 8">
    <name type="scientific">Sphingomonas tabacisoli</name>
    <dbReference type="NCBI Taxonomy" id="2249466"/>
    <lineage>
        <taxon>Bacteria</taxon>
        <taxon>Pseudomonadati</taxon>
        <taxon>Pseudomonadota</taxon>
        <taxon>Alphaproteobacteria</taxon>
        <taxon>Sphingomonadales</taxon>
        <taxon>Sphingomonadaceae</taxon>
        <taxon>Sphingomonas</taxon>
    </lineage>
</organism>
<evidence type="ECO:0000259" key="6">
    <source>
        <dbReference type="Pfam" id="PF04932"/>
    </source>
</evidence>
<dbReference type="RefSeq" id="WP_380889700.1">
    <property type="nucleotide sequence ID" value="NZ_JBHUDY010000001.1"/>
</dbReference>